<gene>
    <name evidence="5" type="ORF">B0I33_103607</name>
</gene>
<evidence type="ECO:0000256" key="2">
    <source>
        <dbReference type="ARBA" id="ARBA00023125"/>
    </source>
</evidence>
<protein>
    <submittedName>
        <fullName evidence="5">AraC-like DNA-binding protein</fullName>
    </submittedName>
</protein>
<accession>A0A2T0LZP4</accession>
<evidence type="ECO:0000259" key="4">
    <source>
        <dbReference type="PROSITE" id="PS01124"/>
    </source>
</evidence>
<evidence type="ECO:0000313" key="6">
    <source>
        <dbReference type="Proteomes" id="UP000238362"/>
    </source>
</evidence>
<dbReference type="InterPro" id="IPR050204">
    <property type="entry name" value="AraC_XylS_family_regulators"/>
</dbReference>
<evidence type="ECO:0000256" key="1">
    <source>
        <dbReference type="ARBA" id="ARBA00023015"/>
    </source>
</evidence>
<evidence type="ECO:0000256" key="3">
    <source>
        <dbReference type="ARBA" id="ARBA00023163"/>
    </source>
</evidence>
<dbReference type="GO" id="GO:0043565">
    <property type="term" value="F:sequence-specific DNA binding"/>
    <property type="evidence" value="ECO:0007669"/>
    <property type="project" value="InterPro"/>
</dbReference>
<dbReference type="PANTHER" id="PTHR46796:SF6">
    <property type="entry name" value="ARAC SUBFAMILY"/>
    <property type="match status" value="1"/>
</dbReference>
<dbReference type="RefSeq" id="WP_245900528.1">
    <property type="nucleotide sequence ID" value="NZ_PVNH01000003.1"/>
</dbReference>
<dbReference type="InterPro" id="IPR035418">
    <property type="entry name" value="AraC-bd_2"/>
</dbReference>
<dbReference type="Pfam" id="PF12833">
    <property type="entry name" value="HTH_18"/>
    <property type="match status" value="1"/>
</dbReference>
<keyword evidence="6" id="KW-1185">Reference proteome</keyword>
<dbReference type="GO" id="GO:0003700">
    <property type="term" value="F:DNA-binding transcription factor activity"/>
    <property type="evidence" value="ECO:0007669"/>
    <property type="project" value="InterPro"/>
</dbReference>
<dbReference type="PROSITE" id="PS01124">
    <property type="entry name" value="HTH_ARAC_FAMILY_2"/>
    <property type="match status" value="1"/>
</dbReference>
<dbReference type="Proteomes" id="UP000238362">
    <property type="component" value="Unassembled WGS sequence"/>
</dbReference>
<comment type="caution">
    <text evidence="5">The sequence shown here is derived from an EMBL/GenBank/DDBJ whole genome shotgun (WGS) entry which is preliminary data.</text>
</comment>
<reference evidence="5 6" key="1">
    <citation type="submission" date="2018-03" db="EMBL/GenBank/DDBJ databases">
        <title>Genomic Encyclopedia of Type Strains, Phase III (KMG-III): the genomes of soil and plant-associated and newly described type strains.</title>
        <authorList>
            <person name="Whitman W."/>
        </authorList>
    </citation>
    <scope>NUCLEOTIDE SEQUENCE [LARGE SCALE GENOMIC DNA]</scope>
    <source>
        <strain evidence="5 6">CGMCC 4.7125</strain>
    </source>
</reference>
<proteinExistence type="predicted"/>
<sequence length="329" mass="36334">MTSLVNGLLAGELADPGRGREIAFDSWKNVVERTILRFRFDCERPQAFRGTVHRRSLAGVDFVGMTSERHGAYRTAETITSDDAGCYVMTLQLSGEFRMSQHERTAVLRPGSFALYDSSVPTVLVSSDDYRSVCIKFAKDWLGPRGAEPFSELTATAFDAEDGLPSIVWTMVLGLGRSLHTLGAEGPLAVRNLMDLVTAMLRAELGRRGPPATERREALLRRVREYIDARLPDPALSPTGIAAAHYISPRLLHQLFEGSGWTVGAWIRARRVELCRRDLADPLQAGVPVAAIGLRHGFKGASHFGEVFKREVGRTPAEFRREALARFPG</sequence>
<dbReference type="SMART" id="SM00342">
    <property type="entry name" value="HTH_ARAC"/>
    <property type="match status" value="1"/>
</dbReference>
<dbReference type="SUPFAM" id="SSF46689">
    <property type="entry name" value="Homeodomain-like"/>
    <property type="match status" value="1"/>
</dbReference>
<name>A0A2T0LZP4_9PSEU</name>
<dbReference type="InterPro" id="IPR018060">
    <property type="entry name" value="HTH_AraC"/>
</dbReference>
<dbReference type="Pfam" id="PF14525">
    <property type="entry name" value="AraC_binding_2"/>
    <property type="match status" value="1"/>
</dbReference>
<dbReference type="PANTHER" id="PTHR46796">
    <property type="entry name" value="HTH-TYPE TRANSCRIPTIONAL ACTIVATOR RHAS-RELATED"/>
    <property type="match status" value="1"/>
</dbReference>
<evidence type="ECO:0000313" key="5">
    <source>
        <dbReference type="EMBL" id="PRX49570.1"/>
    </source>
</evidence>
<dbReference type="AlphaFoldDB" id="A0A2T0LZP4"/>
<dbReference type="EMBL" id="PVNH01000003">
    <property type="protein sequence ID" value="PRX49570.1"/>
    <property type="molecule type" value="Genomic_DNA"/>
</dbReference>
<dbReference type="Gene3D" id="1.10.10.60">
    <property type="entry name" value="Homeodomain-like"/>
    <property type="match status" value="1"/>
</dbReference>
<keyword evidence="3" id="KW-0804">Transcription</keyword>
<feature type="domain" description="HTH araC/xylS-type" evidence="4">
    <location>
        <begin position="221"/>
        <end position="322"/>
    </location>
</feature>
<keyword evidence="1" id="KW-0805">Transcription regulation</keyword>
<dbReference type="InterPro" id="IPR009057">
    <property type="entry name" value="Homeodomain-like_sf"/>
</dbReference>
<keyword evidence="2 5" id="KW-0238">DNA-binding</keyword>
<organism evidence="5 6">
    <name type="scientific">Prauserella shujinwangii</name>
    <dbReference type="NCBI Taxonomy" id="1453103"/>
    <lineage>
        <taxon>Bacteria</taxon>
        <taxon>Bacillati</taxon>
        <taxon>Actinomycetota</taxon>
        <taxon>Actinomycetes</taxon>
        <taxon>Pseudonocardiales</taxon>
        <taxon>Pseudonocardiaceae</taxon>
        <taxon>Prauserella</taxon>
    </lineage>
</organism>